<evidence type="ECO:0000259" key="10">
    <source>
        <dbReference type="PROSITE" id="PS50102"/>
    </source>
</evidence>
<evidence type="ECO:0000256" key="1">
    <source>
        <dbReference type="ARBA" id="ARBA00004123"/>
    </source>
</evidence>
<protein>
    <recommendedName>
        <fullName evidence="8">Splicing factor U2AF subunit</fullName>
    </recommendedName>
    <alternativeName>
        <fullName evidence="8">U2 snRNP auxiliary factor large subunit</fullName>
    </alternativeName>
</protein>
<comment type="caution">
    <text evidence="11">The sequence shown here is derived from an EMBL/GenBank/DDBJ whole genome shotgun (WGS) entry which is preliminary data.</text>
</comment>
<feature type="domain" description="RRM" evidence="10">
    <location>
        <begin position="405"/>
        <end position="516"/>
    </location>
</feature>
<keyword evidence="3" id="KW-0677">Repeat</keyword>
<dbReference type="NCBIfam" id="TIGR01642">
    <property type="entry name" value="U2AF_lg"/>
    <property type="match status" value="1"/>
</dbReference>
<dbReference type="GO" id="GO:0005634">
    <property type="term" value="C:nucleus"/>
    <property type="evidence" value="ECO:0007669"/>
    <property type="project" value="UniProtKB-SubCell"/>
</dbReference>
<evidence type="ECO:0000256" key="7">
    <source>
        <dbReference type="PROSITE-ProRule" id="PRU00176"/>
    </source>
</evidence>
<comment type="similarity">
    <text evidence="8">Belongs to the splicing factor SR family.</text>
</comment>
<feature type="compositionally biased region" description="Basic and acidic residues" evidence="9">
    <location>
        <begin position="1"/>
        <end position="98"/>
    </location>
</feature>
<keyword evidence="4 7" id="KW-0694">RNA-binding</keyword>
<comment type="subcellular location">
    <subcellularLocation>
        <location evidence="1 8">Nucleus</location>
    </subcellularLocation>
</comment>
<dbReference type="GO" id="GO:0008380">
    <property type="term" value="P:RNA splicing"/>
    <property type="evidence" value="ECO:0007669"/>
    <property type="project" value="UniProtKB-KW"/>
</dbReference>
<feature type="compositionally biased region" description="Pro residues" evidence="9">
    <location>
        <begin position="531"/>
        <end position="540"/>
    </location>
</feature>
<dbReference type="Pfam" id="PF00076">
    <property type="entry name" value="RRM_1"/>
    <property type="match status" value="2"/>
</dbReference>
<evidence type="ECO:0000256" key="5">
    <source>
        <dbReference type="ARBA" id="ARBA00023187"/>
    </source>
</evidence>
<evidence type="ECO:0000313" key="12">
    <source>
        <dbReference type="Proteomes" id="UP001050691"/>
    </source>
</evidence>
<dbReference type="PROSITE" id="PS50102">
    <property type="entry name" value="RRM"/>
    <property type="match status" value="3"/>
</dbReference>
<feature type="region of interest" description="Disordered" evidence="9">
    <location>
        <begin position="1"/>
        <end position="103"/>
    </location>
</feature>
<dbReference type="CDD" id="cd12230">
    <property type="entry name" value="RRM1_U2AF65"/>
    <property type="match status" value="1"/>
</dbReference>
<dbReference type="Gene3D" id="3.30.70.330">
    <property type="match status" value="3"/>
</dbReference>
<dbReference type="CDD" id="cd12231">
    <property type="entry name" value="RRM2_U2AF65"/>
    <property type="match status" value="1"/>
</dbReference>
<reference evidence="11" key="1">
    <citation type="submission" date="2021-10" db="EMBL/GenBank/DDBJ databases">
        <title>De novo Genome Assembly of Clathrus columnatus (Basidiomycota, Fungi) Using Illumina and Nanopore Sequence Data.</title>
        <authorList>
            <person name="Ogiso-Tanaka E."/>
            <person name="Itagaki H."/>
            <person name="Hosoya T."/>
            <person name="Hosaka K."/>
        </authorList>
    </citation>
    <scope>NUCLEOTIDE SEQUENCE</scope>
    <source>
        <strain evidence="11">MO-923</strain>
    </source>
</reference>
<sequence length="540" mass="60097">MPEDYDRGHSSRDDRHRSGRYDDREDRYRRDDRRDRPRERDDRRGPRYDDDRRRDYNRRRDDDGRPRRRDEDRLEAGGKDHERGRGRGKEERNEKRSPTPEGVILLSKRKRKATGWDVHAPGYEQYTAMQAKQTGLFNLPGANRTQVAPVLAMAGLPTPVPVPTFGMGLGSNPNLARQSRRLYIGSITTDINELNLADFFNNKMKEMNIGTGESGNPVLAVQVNYEKNYAFVEFRSAEDATAAIAFDGIMFQSVPLKIRRPKDYAGDVSSAGTTVPGVVSTNVPDSINKVFVGGLPTYLNEEQVIELLKSFGELRAFNLVRENGNGASKGFAFFEYVDSDVTDVAIQGLNGMELGDRYLVVQRASIGAKSGTGMIPNPALPPEAFPSVPKPIMPAEETNQPVDARILLMLNMVTPEDLVNDQDYEDIFMDVREECDKFGHIIDLRIPRPVKKDKSKWAFGEGGAQAASDAIRQDEAAGVGRVYVKFGDHEAATRALNALAGRSFAGRSIIATLLADDSQTTPPLNLIFSEQPPPPPPDGN</sequence>
<dbReference type="InterPro" id="IPR035979">
    <property type="entry name" value="RBD_domain_sf"/>
</dbReference>
<evidence type="ECO:0000256" key="3">
    <source>
        <dbReference type="ARBA" id="ARBA00022737"/>
    </source>
</evidence>
<evidence type="ECO:0000256" key="6">
    <source>
        <dbReference type="ARBA" id="ARBA00023242"/>
    </source>
</evidence>
<dbReference type="InterPro" id="IPR006529">
    <property type="entry name" value="U2AF_lg"/>
</dbReference>
<gene>
    <name evidence="11" type="ORF">Clacol_005338</name>
</gene>
<dbReference type="AlphaFoldDB" id="A0AAV5ABP0"/>
<evidence type="ECO:0000313" key="11">
    <source>
        <dbReference type="EMBL" id="GJJ11107.1"/>
    </source>
</evidence>
<feature type="region of interest" description="Disordered" evidence="9">
    <location>
        <begin position="521"/>
        <end position="540"/>
    </location>
</feature>
<evidence type="ECO:0000256" key="8">
    <source>
        <dbReference type="RuleBase" id="RU364135"/>
    </source>
</evidence>
<dbReference type="InterPro" id="IPR012677">
    <property type="entry name" value="Nucleotide-bd_a/b_plait_sf"/>
</dbReference>
<accession>A0AAV5ABP0</accession>
<dbReference type="PANTHER" id="PTHR23139">
    <property type="entry name" value="RNA-BINDING PROTEIN"/>
    <property type="match status" value="1"/>
</dbReference>
<feature type="domain" description="RRM" evidence="10">
    <location>
        <begin position="288"/>
        <end position="366"/>
    </location>
</feature>
<dbReference type="Proteomes" id="UP001050691">
    <property type="component" value="Unassembled WGS sequence"/>
</dbReference>
<dbReference type="CDD" id="cd12232">
    <property type="entry name" value="RRM3_U2AF65"/>
    <property type="match status" value="1"/>
</dbReference>
<evidence type="ECO:0000256" key="4">
    <source>
        <dbReference type="ARBA" id="ARBA00022884"/>
    </source>
</evidence>
<evidence type="ECO:0000256" key="2">
    <source>
        <dbReference type="ARBA" id="ARBA00022664"/>
    </source>
</evidence>
<comment type="function">
    <text evidence="8">Necessary for the splicing of pre-mRNA.</text>
</comment>
<dbReference type="SMART" id="SM00360">
    <property type="entry name" value="RRM"/>
    <property type="match status" value="3"/>
</dbReference>
<name>A0AAV5ABP0_9AGAM</name>
<dbReference type="SUPFAM" id="SSF54928">
    <property type="entry name" value="RNA-binding domain, RBD"/>
    <property type="match status" value="2"/>
</dbReference>
<keyword evidence="12" id="KW-1185">Reference proteome</keyword>
<dbReference type="GO" id="GO:0006397">
    <property type="term" value="P:mRNA processing"/>
    <property type="evidence" value="ECO:0007669"/>
    <property type="project" value="UniProtKB-KW"/>
</dbReference>
<feature type="domain" description="RRM" evidence="10">
    <location>
        <begin position="180"/>
        <end position="263"/>
    </location>
</feature>
<dbReference type="GO" id="GO:0003723">
    <property type="term" value="F:RNA binding"/>
    <property type="evidence" value="ECO:0007669"/>
    <property type="project" value="UniProtKB-UniRule"/>
</dbReference>
<keyword evidence="5 8" id="KW-0508">mRNA splicing</keyword>
<evidence type="ECO:0000256" key="9">
    <source>
        <dbReference type="SAM" id="MobiDB-lite"/>
    </source>
</evidence>
<keyword evidence="2 8" id="KW-0507">mRNA processing</keyword>
<dbReference type="EMBL" id="BPWL01000006">
    <property type="protein sequence ID" value="GJJ11107.1"/>
    <property type="molecule type" value="Genomic_DNA"/>
</dbReference>
<dbReference type="InterPro" id="IPR000504">
    <property type="entry name" value="RRM_dom"/>
</dbReference>
<keyword evidence="6 8" id="KW-0539">Nucleus</keyword>
<proteinExistence type="inferred from homology"/>
<organism evidence="11 12">
    <name type="scientific">Clathrus columnatus</name>
    <dbReference type="NCBI Taxonomy" id="1419009"/>
    <lineage>
        <taxon>Eukaryota</taxon>
        <taxon>Fungi</taxon>
        <taxon>Dikarya</taxon>
        <taxon>Basidiomycota</taxon>
        <taxon>Agaricomycotina</taxon>
        <taxon>Agaricomycetes</taxon>
        <taxon>Phallomycetidae</taxon>
        <taxon>Phallales</taxon>
        <taxon>Clathraceae</taxon>
        <taxon>Clathrus</taxon>
    </lineage>
</organism>